<organism evidence="1 3">
    <name type="scientific">Marivita cryptomonadis</name>
    <dbReference type="NCBI Taxonomy" id="505252"/>
    <lineage>
        <taxon>Bacteria</taxon>
        <taxon>Pseudomonadati</taxon>
        <taxon>Pseudomonadota</taxon>
        <taxon>Alphaproteobacteria</taxon>
        <taxon>Rhodobacterales</taxon>
        <taxon>Roseobacteraceae</taxon>
        <taxon>Marivita</taxon>
    </lineage>
</organism>
<gene>
    <name evidence="1" type="ORF">JQX41_14970</name>
    <name evidence="2" type="ORF">JQX48_14980</name>
</gene>
<proteinExistence type="predicted"/>
<evidence type="ECO:0000313" key="2">
    <source>
        <dbReference type="EMBL" id="MBM2418285.1"/>
    </source>
</evidence>
<dbReference type="Proteomes" id="UP000809440">
    <property type="component" value="Unassembled WGS sequence"/>
</dbReference>
<evidence type="ECO:0000313" key="3">
    <source>
        <dbReference type="Proteomes" id="UP000755667"/>
    </source>
</evidence>
<keyword evidence="4" id="KW-1185">Reference proteome</keyword>
<protein>
    <submittedName>
        <fullName evidence="1">Uncharacterized protein</fullName>
    </submittedName>
</protein>
<dbReference type="Proteomes" id="UP000755667">
    <property type="component" value="Unassembled WGS sequence"/>
</dbReference>
<accession>A0A9Q2NTP8</accession>
<reference evidence="1 4" key="1">
    <citation type="submission" date="2021-01" db="EMBL/GenBank/DDBJ databases">
        <title>Diatom-associated Roseobacters Show Island Model of Population Structure.</title>
        <authorList>
            <person name="Qu L."/>
            <person name="Feng X."/>
            <person name="Chen Y."/>
            <person name="Li L."/>
            <person name="Wang X."/>
            <person name="Hu Z."/>
            <person name="Wang H."/>
            <person name="Luo H."/>
        </authorList>
    </citation>
    <scope>NUCLEOTIDE SEQUENCE</scope>
    <source>
        <strain evidence="2 4">CC28-63</strain>
        <strain evidence="1">CC28-69</strain>
    </source>
</reference>
<sequence length="147" mass="15358">MLFQTKAVKSRRGYPATGYQVGQVMAAVYEHTFDANFTAASDILEIGLLPSGAKPVQATLISGALGPGVTATLSLMTGIASEPDQTRVAETDIQATIAAHSVSTPLSVDALTDVAVEEKHRGLGLEFSADITAGATKTVKLVIFYVF</sequence>
<dbReference type="RefSeq" id="WP_138487950.1">
    <property type="nucleotide sequence ID" value="NZ_JAFBWU010000010.1"/>
</dbReference>
<evidence type="ECO:0000313" key="1">
    <source>
        <dbReference type="EMBL" id="MBM2413616.1"/>
    </source>
</evidence>
<dbReference type="AlphaFoldDB" id="A0A9Q2NTP8"/>
<comment type="caution">
    <text evidence="1">The sequence shown here is derived from an EMBL/GenBank/DDBJ whole genome shotgun (WGS) entry which is preliminary data.</text>
</comment>
<dbReference type="EMBL" id="JAFBXF010000010">
    <property type="protein sequence ID" value="MBM2418285.1"/>
    <property type="molecule type" value="Genomic_DNA"/>
</dbReference>
<evidence type="ECO:0000313" key="4">
    <source>
        <dbReference type="Proteomes" id="UP000809440"/>
    </source>
</evidence>
<name>A0A9Q2NTP8_9RHOB</name>
<dbReference type="EMBL" id="JAFBXE010000010">
    <property type="protein sequence ID" value="MBM2413616.1"/>
    <property type="molecule type" value="Genomic_DNA"/>
</dbReference>